<dbReference type="SUPFAM" id="SSF55826">
    <property type="entry name" value="YbaK/ProRS associated domain"/>
    <property type="match status" value="1"/>
</dbReference>
<dbReference type="SUPFAM" id="SSF55681">
    <property type="entry name" value="Class II aaRS and biotin synthetases"/>
    <property type="match status" value="1"/>
</dbReference>
<comment type="subunit">
    <text evidence="2 10">Homodimer.</text>
</comment>
<dbReference type="Pfam" id="PF04073">
    <property type="entry name" value="tRNA_edit"/>
    <property type="match status" value="1"/>
</dbReference>
<dbReference type="CDD" id="cd00779">
    <property type="entry name" value="ProRS_core_prok"/>
    <property type="match status" value="1"/>
</dbReference>
<evidence type="ECO:0000256" key="5">
    <source>
        <dbReference type="ARBA" id="ARBA00022741"/>
    </source>
</evidence>
<dbReference type="GO" id="GO:0005524">
    <property type="term" value="F:ATP binding"/>
    <property type="evidence" value="ECO:0007669"/>
    <property type="project" value="UniProtKB-UniRule"/>
</dbReference>
<dbReference type="InterPro" id="IPR006195">
    <property type="entry name" value="aa-tRNA-synth_II"/>
</dbReference>
<dbReference type="InterPro" id="IPR036621">
    <property type="entry name" value="Anticodon-bd_dom_sf"/>
</dbReference>
<keyword evidence="13" id="KW-1185">Reference proteome</keyword>
<dbReference type="GO" id="GO:0005829">
    <property type="term" value="C:cytosol"/>
    <property type="evidence" value="ECO:0007669"/>
    <property type="project" value="TreeGrafter"/>
</dbReference>
<evidence type="ECO:0000256" key="6">
    <source>
        <dbReference type="ARBA" id="ARBA00022840"/>
    </source>
</evidence>
<evidence type="ECO:0000256" key="7">
    <source>
        <dbReference type="ARBA" id="ARBA00022917"/>
    </source>
</evidence>
<dbReference type="GO" id="GO:0004827">
    <property type="term" value="F:proline-tRNA ligase activity"/>
    <property type="evidence" value="ECO:0007669"/>
    <property type="project" value="UniProtKB-UniRule"/>
</dbReference>
<comment type="subcellular location">
    <subcellularLocation>
        <location evidence="1 10">Cytoplasm</location>
    </subcellularLocation>
</comment>
<keyword evidence="5 10" id="KW-0547">Nucleotide-binding</keyword>
<comment type="caution">
    <text evidence="12">The sequence shown here is derived from an EMBL/GenBank/DDBJ whole genome shotgun (WGS) entry which is preliminary data.</text>
</comment>
<feature type="domain" description="Aminoacyl-transfer RNA synthetases class-II family profile" evidence="11">
    <location>
        <begin position="38"/>
        <end position="468"/>
    </location>
</feature>
<dbReference type="PRINTS" id="PR01046">
    <property type="entry name" value="TRNASYNTHPRO"/>
</dbReference>
<evidence type="ECO:0000256" key="2">
    <source>
        <dbReference type="ARBA" id="ARBA00011738"/>
    </source>
</evidence>
<keyword evidence="3 10" id="KW-0963">Cytoplasm</keyword>
<comment type="similarity">
    <text evidence="10">Belongs to the class-II aminoacyl-tRNA synthetase family. ProS type 1 subfamily.</text>
</comment>
<dbReference type="RefSeq" id="WP_034493525.1">
    <property type="nucleotide sequence ID" value="NZ_JMPI01000016.1"/>
</dbReference>
<dbReference type="OrthoDB" id="9809052at2"/>
<comment type="domain">
    <text evidence="10">Consists of three domains: the N-terminal catalytic domain, the editing domain and the C-terminal anticodon-binding domain.</text>
</comment>
<dbReference type="InterPro" id="IPR002314">
    <property type="entry name" value="aa-tRNA-synt_IIb"/>
</dbReference>
<dbReference type="STRING" id="1006004.GBAG_0686"/>
<dbReference type="Proteomes" id="UP000028653">
    <property type="component" value="Unassembled WGS sequence"/>
</dbReference>
<sequence>MRTSQYLLSTLKETPADAEVISHQLMLRAGMIRKLASGLYTWLPTGLRVLKKVENIVREEMNNAGAIEMCMPVVQPADLWQESGRWEQYGPELLRFVDRGDRPFVLGPTHEEVITDLIRNELSSYKQLPLNFFQIQTKFRDEVRPRFGVMRSREFLMKDAYSFHTSQESLQETYDAMYQAYSKIFTRMGLDFRAVEADTGSIGGSASHEFQVLAQSGEDDVIFSTESEYAANIEFAEAVAPVGGRAAPAVEMTQIDTPNAKTIAELVEQFNLPVDKTVKTLMVKAAEGSAYPLVALLVRGDHELNEVKAEKLPQVAAPLTFATEEEIRAVVKAGPGSLGPVNLPIPVVVDRTVAAMSDFAAGANIDGKHFVGINWERDVALPEVADIRNVVEGDPSPDGKGTLLIKRGIEVGHIFQLGTKYSEAMKASVQGEDGRNQTLTMGCYGIGVTRVVAAAIEQNNDERGILWPDAIAPFQVAILPMNMHKSFRVKELAEELYSTLRAKGIEVLMDDRKERPGVMFADMELIGIPHTVVIGDRNLDSEEVEYKNRREGEKQMIKTSEIIDFLLAQIQR</sequence>
<gene>
    <name evidence="10 12" type="primary">proS</name>
    <name evidence="12" type="ORF">GBAG_0686</name>
</gene>
<dbReference type="EMBL" id="JMPI01000016">
    <property type="protein sequence ID" value="KFC83713.1"/>
    <property type="molecule type" value="Genomic_DNA"/>
</dbReference>
<dbReference type="InterPro" id="IPR002316">
    <property type="entry name" value="Pro-tRNA-ligase_IIa"/>
</dbReference>
<evidence type="ECO:0000256" key="3">
    <source>
        <dbReference type="ARBA" id="ARBA00022490"/>
    </source>
</evidence>
<dbReference type="eggNOG" id="COG0442">
    <property type="taxonomic scope" value="Bacteria"/>
</dbReference>
<keyword evidence="4 10" id="KW-0436">Ligase</keyword>
<dbReference type="CDD" id="cd00861">
    <property type="entry name" value="ProRS_anticodon_short"/>
    <property type="match status" value="1"/>
</dbReference>
<reference evidence="12 13" key="1">
    <citation type="submission" date="2014-05" db="EMBL/GenBank/DDBJ databases">
        <title>ATOL: Assembling a taxonomically balanced genome-scale reconstruction of the evolutionary history of the Enterobacteriaceae.</title>
        <authorList>
            <person name="Plunkett G.III."/>
            <person name="Neeno-Eckwall E.C."/>
            <person name="Glasner J.D."/>
            <person name="Perna N.T."/>
        </authorList>
    </citation>
    <scope>NUCLEOTIDE SEQUENCE [LARGE SCALE GENOMIC DNA]</scope>
    <source>
        <strain evidence="12 13">ATCC 33320</strain>
    </source>
</reference>
<organism evidence="12 13">
    <name type="scientific">Buttiauxella agrestis ATCC 33320</name>
    <dbReference type="NCBI Taxonomy" id="1006004"/>
    <lineage>
        <taxon>Bacteria</taxon>
        <taxon>Pseudomonadati</taxon>
        <taxon>Pseudomonadota</taxon>
        <taxon>Gammaproteobacteria</taxon>
        <taxon>Enterobacterales</taxon>
        <taxon>Enterobacteriaceae</taxon>
        <taxon>Buttiauxella</taxon>
    </lineage>
</organism>
<dbReference type="Gene3D" id="3.40.50.800">
    <property type="entry name" value="Anticodon-binding domain"/>
    <property type="match status" value="1"/>
</dbReference>
<dbReference type="GO" id="GO:0006433">
    <property type="term" value="P:prolyl-tRNA aminoacylation"/>
    <property type="evidence" value="ECO:0007669"/>
    <property type="project" value="UniProtKB-UniRule"/>
</dbReference>
<evidence type="ECO:0000256" key="9">
    <source>
        <dbReference type="ARBA" id="ARBA00047671"/>
    </source>
</evidence>
<dbReference type="FunFam" id="3.90.960.10:FF:000001">
    <property type="entry name" value="Proline--tRNA ligase"/>
    <property type="match status" value="1"/>
</dbReference>
<dbReference type="FunFam" id="3.40.50.800:FF:000006">
    <property type="entry name" value="Proline--tRNA ligase"/>
    <property type="match status" value="1"/>
</dbReference>
<name>A0A085GJ18_9ENTR</name>
<dbReference type="InterPro" id="IPR004500">
    <property type="entry name" value="Pro-tRNA-synth_IIa_bac-type"/>
</dbReference>
<dbReference type="Pfam" id="PF00587">
    <property type="entry name" value="tRNA-synt_2b"/>
    <property type="match status" value="1"/>
</dbReference>
<dbReference type="InterPro" id="IPR044140">
    <property type="entry name" value="ProRS_anticodon_short"/>
</dbReference>
<dbReference type="Gene3D" id="3.90.960.10">
    <property type="entry name" value="YbaK/aminoacyl-tRNA synthetase-associated domain"/>
    <property type="match status" value="1"/>
</dbReference>
<dbReference type="EC" id="6.1.1.15" evidence="10"/>
<dbReference type="PANTHER" id="PTHR42753:SF2">
    <property type="entry name" value="PROLINE--TRNA LIGASE"/>
    <property type="match status" value="1"/>
</dbReference>
<evidence type="ECO:0000256" key="8">
    <source>
        <dbReference type="ARBA" id="ARBA00023146"/>
    </source>
</evidence>
<dbReference type="InterPro" id="IPR050062">
    <property type="entry name" value="Pro-tRNA_synthetase"/>
</dbReference>
<keyword evidence="8 10" id="KW-0030">Aminoacyl-tRNA synthetase</keyword>
<keyword evidence="6 10" id="KW-0067">ATP-binding</keyword>
<comment type="catalytic activity">
    <reaction evidence="9 10">
        <text>tRNA(Pro) + L-proline + ATP = L-prolyl-tRNA(Pro) + AMP + diphosphate</text>
        <dbReference type="Rhea" id="RHEA:14305"/>
        <dbReference type="Rhea" id="RHEA-COMP:9700"/>
        <dbReference type="Rhea" id="RHEA-COMP:9702"/>
        <dbReference type="ChEBI" id="CHEBI:30616"/>
        <dbReference type="ChEBI" id="CHEBI:33019"/>
        <dbReference type="ChEBI" id="CHEBI:60039"/>
        <dbReference type="ChEBI" id="CHEBI:78442"/>
        <dbReference type="ChEBI" id="CHEBI:78532"/>
        <dbReference type="ChEBI" id="CHEBI:456215"/>
        <dbReference type="EC" id="6.1.1.15"/>
    </reaction>
</comment>
<dbReference type="FunFam" id="3.30.930.10:FF:000097">
    <property type="entry name" value="Proline--tRNA ligase"/>
    <property type="match status" value="1"/>
</dbReference>
<dbReference type="CDD" id="cd04334">
    <property type="entry name" value="ProRS-INS"/>
    <property type="match status" value="1"/>
</dbReference>
<evidence type="ECO:0000256" key="1">
    <source>
        <dbReference type="ARBA" id="ARBA00004496"/>
    </source>
</evidence>
<dbReference type="InterPro" id="IPR033730">
    <property type="entry name" value="ProRS_core_prok"/>
</dbReference>
<dbReference type="InterPro" id="IPR036754">
    <property type="entry name" value="YbaK/aa-tRNA-synt-asso_dom_sf"/>
</dbReference>
<evidence type="ECO:0000313" key="12">
    <source>
        <dbReference type="EMBL" id="KFC83713.1"/>
    </source>
</evidence>
<evidence type="ECO:0000256" key="10">
    <source>
        <dbReference type="HAMAP-Rule" id="MF_01569"/>
    </source>
</evidence>
<dbReference type="InterPro" id="IPR004154">
    <property type="entry name" value="Anticodon-bd"/>
</dbReference>
<evidence type="ECO:0000313" key="13">
    <source>
        <dbReference type="Proteomes" id="UP000028653"/>
    </source>
</evidence>
<dbReference type="PROSITE" id="PS50862">
    <property type="entry name" value="AA_TRNA_LIGASE_II"/>
    <property type="match status" value="1"/>
</dbReference>
<dbReference type="NCBIfam" id="TIGR00409">
    <property type="entry name" value="proS_fam_II"/>
    <property type="match status" value="1"/>
</dbReference>
<dbReference type="GO" id="GO:0002161">
    <property type="term" value="F:aminoacyl-tRNA deacylase activity"/>
    <property type="evidence" value="ECO:0007669"/>
    <property type="project" value="InterPro"/>
</dbReference>
<protein>
    <recommendedName>
        <fullName evidence="10">Proline--tRNA ligase</fullName>
        <ecNumber evidence="10">6.1.1.15</ecNumber>
    </recommendedName>
    <alternativeName>
        <fullName evidence="10">Prolyl-tRNA synthetase</fullName>
        <shortName evidence="10">ProRS</shortName>
    </alternativeName>
</protein>
<keyword evidence="7 10" id="KW-0648">Protein biosynthesis</keyword>
<dbReference type="HAMAP" id="MF_01569">
    <property type="entry name" value="Pro_tRNA_synth_type1"/>
    <property type="match status" value="1"/>
</dbReference>
<dbReference type="PANTHER" id="PTHR42753">
    <property type="entry name" value="MITOCHONDRIAL RIBOSOME PROTEIN L39/PROLYL-TRNA LIGASE FAMILY MEMBER"/>
    <property type="match status" value="1"/>
</dbReference>
<dbReference type="InterPro" id="IPR023717">
    <property type="entry name" value="Pro-tRNA-Synthase_IIa_type1"/>
</dbReference>
<dbReference type="FunFam" id="3.30.930.10:FF:000012">
    <property type="entry name" value="Proline--tRNA ligase"/>
    <property type="match status" value="1"/>
</dbReference>
<dbReference type="InterPro" id="IPR007214">
    <property type="entry name" value="YbaK/aa-tRNA-synth-assoc-dom"/>
</dbReference>
<evidence type="ECO:0000256" key="4">
    <source>
        <dbReference type="ARBA" id="ARBA00022598"/>
    </source>
</evidence>
<proteinExistence type="inferred from homology"/>
<dbReference type="InterPro" id="IPR045864">
    <property type="entry name" value="aa-tRNA-synth_II/BPL/LPL"/>
</dbReference>
<dbReference type="AlphaFoldDB" id="A0A085GJ18"/>
<evidence type="ECO:0000259" key="11">
    <source>
        <dbReference type="PROSITE" id="PS50862"/>
    </source>
</evidence>
<dbReference type="SUPFAM" id="SSF52954">
    <property type="entry name" value="Class II aaRS ABD-related"/>
    <property type="match status" value="1"/>
</dbReference>
<dbReference type="Gene3D" id="3.30.930.10">
    <property type="entry name" value="Bira Bifunctional Protein, Domain 2"/>
    <property type="match status" value="2"/>
</dbReference>
<dbReference type="NCBIfam" id="NF006625">
    <property type="entry name" value="PRK09194.1"/>
    <property type="match status" value="1"/>
</dbReference>
<comment type="function">
    <text evidence="10">Catalyzes the attachment of proline to tRNA(Pro) in a two-step reaction: proline is first activated by ATP to form Pro-AMP and then transferred to the acceptor end of tRNA(Pro). As ProRS can inadvertently accommodate and process non-cognate amino acids such as alanine and cysteine, to avoid such errors it has two additional distinct editing activities against alanine. One activity is designated as 'pretransfer' editing and involves the tRNA(Pro)-independent hydrolysis of activated Ala-AMP. The other activity is designated 'posttransfer' editing and involves deacylation of mischarged Ala-tRNA(Pro). The misacylated Cys-tRNA(Pro) is not edited by ProRS.</text>
</comment>
<dbReference type="PIRSF" id="PIRSF001535">
    <property type="entry name" value="ProRS_1"/>
    <property type="match status" value="1"/>
</dbReference>
<dbReference type="Pfam" id="PF03129">
    <property type="entry name" value="HGTP_anticodon"/>
    <property type="match status" value="1"/>
</dbReference>
<accession>A0A085GJ18</accession>